<dbReference type="EMBL" id="VKLW01000005">
    <property type="protein sequence ID" value="TYK34859.1"/>
    <property type="molecule type" value="Genomic_DNA"/>
</dbReference>
<name>A0A5D3F9S2_9BACE</name>
<keyword evidence="1" id="KW-0732">Signal</keyword>
<dbReference type="SUPFAM" id="SSF54001">
    <property type="entry name" value="Cysteine proteinases"/>
    <property type="match status" value="1"/>
</dbReference>
<dbReference type="InterPro" id="IPR024618">
    <property type="entry name" value="DUF3857"/>
</dbReference>
<dbReference type="RefSeq" id="WP_148730258.1">
    <property type="nucleotide sequence ID" value="NZ_VKLW01000005.1"/>
</dbReference>
<sequence length="628" mass="70639">MNNLIYKIQYVFAGLLSACALPLQAQHAANANSVIVDAQTNIVCKSMTQSVEKQSRTITVLNPKGLDAAQFVCGCDMFRSLQKFSGEILNSSGQTVRKIKKSDLQKTEYSSNLATDDYVYYYNCNFSSFPFTVKYEWEVKCNNGLIGYPSFVPQTDFLQGVEKASFRIELPAGQTCRYHALNNDDNKIQIKESAGDAGQRIIEARASQLAPVSEEPFGPTFSELFPRVYFAPSAFIYDKSEGNLDTWQTYGAWQYKLLEGRGTIPEELRSKLHELTANCRNDREKVKAIYDYLAETTRYVSIQLGIGGLQPIPAANVCRTGFGDCKGLSNYMAAMLKEVGIPSTYTVISTVNRRLLPEFSSANQMNHVILQVPLPQDTLWLECTNPQLPLGYVHQSIAGHDALLVRPEGGSIYTLPIYADSLNTQHITADIKLSPDAEARIEASETSRLFQYENRTNLSYLKPNKQKDRIREGIKLLQADILQLRIDEHKEADPSVTVQYTISSNQYGEKTGNRLFIPTNIFRKGFYVPHITERKTPIHINYGYADTDSIRIHLPEGYVIEGRAGNTELKTWFGNFKSTIRVEGKEVLVVHSLSIAKGVYPPEAYADFIDFRKKVSAQYSARIVLKKE</sequence>
<keyword evidence="5" id="KW-1185">Reference proteome</keyword>
<accession>A0A5D3F9S2</accession>
<evidence type="ECO:0000259" key="2">
    <source>
        <dbReference type="Pfam" id="PF01841"/>
    </source>
</evidence>
<comment type="caution">
    <text evidence="4">The sequence shown here is derived from an EMBL/GenBank/DDBJ whole genome shotgun (WGS) entry which is preliminary data.</text>
</comment>
<feature type="domain" description="DUF3857" evidence="3">
    <location>
        <begin position="51"/>
        <end position="212"/>
    </location>
</feature>
<organism evidence="4 5">
    <name type="scientific">Bacteroides pyogenes</name>
    <dbReference type="NCBI Taxonomy" id="310300"/>
    <lineage>
        <taxon>Bacteria</taxon>
        <taxon>Pseudomonadati</taxon>
        <taxon>Bacteroidota</taxon>
        <taxon>Bacteroidia</taxon>
        <taxon>Bacteroidales</taxon>
        <taxon>Bacteroidaceae</taxon>
        <taxon>Bacteroides</taxon>
    </lineage>
</organism>
<gene>
    <name evidence="4" type="ORF">FNJ60_03625</name>
</gene>
<dbReference type="AlphaFoldDB" id="A0A5D3F9S2"/>
<evidence type="ECO:0000313" key="5">
    <source>
        <dbReference type="Proteomes" id="UP000324383"/>
    </source>
</evidence>
<proteinExistence type="predicted"/>
<dbReference type="InterPro" id="IPR038765">
    <property type="entry name" value="Papain-like_cys_pep_sf"/>
</dbReference>
<dbReference type="Gene3D" id="2.60.40.3140">
    <property type="match status" value="1"/>
</dbReference>
<evidence type="ECO:0000256" key="1">
    <source>
        <dbReference type="SAM" id="SignalP"/>
    </source>
</evidence>
<dbReference type="Pfam" id="PF01841">
    <property type="entry name" value="Transglut_core"/>
    <property type="match status" value="1"/>
</dbReference>
<evidence type="ECO:0000259" key="3">
    <source>
        <dbReference type="Pfam" id="PF12969"/>
    </source>
</evidence>
<protein>
    <submittedName>
        <fullName evidence="4">DUF3857 domain-containing protein</fullName>
    </submittedName>
</protein>
<dbReference type="InterPro" id="IPR002931">
    <property type="entry name" value="Transglutaminase-like"/>
</dbReference>
<dbReference type="Gene3D" id="2.60.120.1130">
    <property type="match status" value="1"/>
</dbReference>
<evidence type="ECO:0000313" key="4">
    <source>
        <dbReference type="EMBL" id="TYK34859.1"/>
    </source>
</evidence>
<dbReference type="Proteomes" id="UP000324383">
    <property type="component" value="Unassembled WGS sequence"/>
</dbReference>
<dbReference type="PROSITE" id="PS51257">
    <property type="entry name" value="PROKAR_LIPOPROTEIN"/>
    <property type="match status" value="1"/>
</dbReference>
<feature type="chain" id="PRO_5030116417" evidence="1">
    <location>
        <begin position="26"/>
        <end position="628"/>
    </location>
</feature>
<reference evidence="4 5" key="1">
    <citation type="submission" date="2019-07" db="EMBL/GenBank/DDBJ databases">
        <title>Draft Genome Sequences of Bacteroides pyogenes Strains Isolated from the Uterus Holstein Dairy Cows with Metritis.</title>
        <authorList>
            <person name="Cunha F."/>
            <person name="Galvao K.N."/>
            <person name="Jeon S.J."/>
            <person name="Jeong K.C."/>
        </authorList>
    </citation>
    <scope>NUCLEOTIDE SEQUENCE [LARGE SCALE GENOMIC DNA]</scope>
    <source>
        <strain evidence="4 5">KG-31</strain>
    </source>
</reference>
<dbReference type="Pfam" id="PF12969">
    <property type="entry name" value="DUF3857"/>
    <property type="match status" value="1"/>
</dbReference>
<dbReference type="Gene3D" id="3.10.620.30">
    <property type="match status" value="1"/>
</dbReference>
<feature type="domain" description="Transglutaminase-like" evidence="2">
    <location>
        <begin position="273"/>
        <end position="381"/>
    </location>
</feature>
<feature type="signal peptide" evidence="1">
    <location>
        <begin position="1"/>
        <end position="25"/>
    </location>
</feature>